<evidence type="ECO:0000313" key="3">
    <source>
        <dbReference type="Proteomes" id="UP000323075"/>
    </source>
</evidence>
<organism evidence="2 3">
    <name type="scientific">Halobacterium salinarum (strain ATCC 33171 / DSM 3754 / JCM 8978 / NBRC 102687 / NCIMB 764 / 91-R6)</name>
    <dbReference type="NCBI Taxonomy" id="2597657"/>
    <lineage>
        <taxon>Archaea</taxon>
        <taxon>Methanobacteriati</taxon>
        <taxon>Methanobacteriota</taxon>
        <taxon>Stenosarchaea group</taxon>
        <taxon>Halobacteria</taxon>
        <taxon>Halobacteriales</taxon>
        <taxon>Halobacteriaceae</taxon>
        <taxon>Halobacterium</taxon>
    </lineage>
</organism>
<accession>A0A663ACS6</accession>
<reference evidence="2 3" key="1">
    <citation type="submission" date="2019-07" db="EMBL/GenBank/DDBJ databases">
        <title>Genomic Encyclopedia of Archaeal and Bacterial Type Strains, Phase II (KMG-II): from individual species to whole genera.</title>
        <authorList>
            <person name="Goeker M."/>
        </authorList>
    </citation>
    <scope>NUCLEOTIDE SEQUENCE [LARGE SCALE GENOMIC DNA]</scope>
    <source>
        <strain evidence="2 3">DSM 3754</strain>
    </source>
</reference>
<dbReference type="PANTHER" id="PTHR46438">
    <property type="entry name" value="ALPHA/BETA-HYDROLASES SUPERFAMILY PROTEIN"/>
    <property type="match status" value="1"/>
</dbReference>
<name>A0A663ACS6_HALS9</name>
<dbReference type="Pfam" id="PF12697">
    <property type="entry name" value="Abhydrolase_6"/>
    <property type="match status" value="1"/>
</dbReference>
<evidence type="ECO:0000313" key="2">
    <source>
        <dbReference type="EMBL" id="TYO81504.1"/>
    </source>
</evidence>
<dbReference type="PRINTS" id="PR00111">
    <property type="entry name" value="ABHYDROLASE"/>
</dbReference>
<dbReference type="EMBL" id="VRYN01000001">
    <property type="protein sequence ID" value="TYO81504.1"/>
    <property type="molecule type" value="Genomic_DNA"/>
</dbReference>
<dbReference type="SUPFAM" id="SSF53474">
    <property type="entry name" value="alpha/beta-Hydrolases"/>
    <property type="match status" value="1"/>
</dbReference>
<dbReference type="Proteomes" id="UP000323075">
    <property type="component" value="Unassembled WGS sequence"/>
</dbReference>
<protein>
    <submittedName>
        <fullName evidence="2">Pimeloyl-ACP methyl ester carboxylesterase</fullName>
    </submittedName>
</protein>
<dbReference type="AlphaFoldDB" id="A0A663ACS6"/>
<sequence length="274" mass="28789">MPLVALAATMETLAHHGRSTAYRVRGSADAPTVLFVHGSGGTHAVWKAQLARLADTYRVAALDLPGHGDSDDIETDPGPETLDAYAADVRAVAADVGASVLVGNSLGGAVVLTAVLDGGVEPDAVVLAGCGATLAVADSLRAWLAGDGPGFERALAFLHDSGRLFHDPDDRTLALSKDAMRDCGRAVVNRDFRSCHSFDVRTRLSEIDSPVFALTGDHDHLTPPSAHEFLAEHVQTGGWTTLPDAAHLSMLETPDQFNDALDAFLSDPALVARR</sequence>
<feature type="domain" description="AB hydrolase-1" evidence="1">
    <location>
        <begin position="33"/>
        <end position="260"/>
    </location>
</feature>
<dbReference type="Gene3D" id="3.40.50.1820">
    <property type="entry name" value="alpha/beta hydrolase"/>
    <property type="match status" value="1"/>
</dbReference>
<dbReference type="SMR" id="A0A663ACS6"/>
<gene>
    <name evidence="2" type="ORF">APQ99_00007</name>
</gene>
<dbReference type="InterPro" id="IPR029058">
    <property type="entry name" value="AB_hydrolase_fold"/>
</dbReference>
<dbReference type="InterPro" id="IPR000073">
    <property type="entry name" value="AB_hydrolase_1"/>
</dbReference>
<proteinExistence type="predicted"/>
<comment type="caution">
    <text evidence="2">The sequence shown here is derived from an EMBL/GenBank/DDBJ whole genome shotgun (WGS) entry which is preliminary data.</text>
</comment>
<evidence type="ECO:0000259" key="1">
    <source>
        <dbReference type="Pfam" id="PF12697"/>
    </source>
</evidence>
<dbReference type="PANTHER" id="PTHR46438:SF11">
    <property type="entry name" value="LIPASE-RELATED"/>
    <property type="match status" value="1"/>
</dbReference>